<dbReference type="Proteomes" id="UP000826656">
    <property type="component" value="Unassembled WGS sequence"/>
</dbReference>
<organism evidence="1 2">
    <name type="scientific">Solanum tuberosum</name>
    <name type="common">Potato</name>
    <dbReference type="NCBI Taxonomy" id="4113"/>
    <lineage>
        <taxon>Eukaryota</taxon>
        <taxon>Viridiplantae</taxon>
        <taxon>Streptophyta</taxon>
        <taxon>Embryophyta</taxon>
        <taxon>Tracheophyta</taxon>
        <taxon>Spermatophyta</taxon>
        <taxon>Magnoliopsida</taxon>
        <taxon>eudicotyledons</taxon>
        <taxon>Gunneridae</taxon>
        <taxon>Pentapetalae</taxon>
        <taxon>asterids</taxon>
        <taxon>lamiids</taxon>
        <taxon>Solanales</taxon>
        <taxon>Solanaceae</taxon>
        <taxon>Solanoideae</taxon>
        <taxon>Solaneae</taxon>
        <taxon>Solanum</taxon>
    </lineage>
</organism>
<dbReference type="EMBL" id="JAIVGD010000018">
    <property type="protein sequence ID" value="KAH0755785.1"/>
    <property type="molecule type" value="Genomic_DNA"/>
</dbReference>
<keyword evidence="2" id="KW-1185">Reference proteome</keyword>
<protein>
    <recommendedName>
        <fullName evidence="3">Retrotransposon Copia-like N-terminal domain-containing protein</fullName>
    </recommendedName>
</protein>
<proteinExistence type="predicted"/>
<accession>A0ABQ7UYF1</accession>
<gene>
    <name evidence="1" type="ORF">KY290_026055</name>
</gene>
<sequence length="73" mass="8363">MASKSIIADLNKGEKLNGDNYDIWSHKTWYVLEEQNALKVNFTARGIIVSSVVDDLIHECEEFSTAHAMWEHL</sequence>
<name>A0ABQ7UYF1_SOLTU</name>
<evidence type="ECO:0008006" key="3">
    <source>
        <dbReference type="Google" id="ProtNLM"/>
    </source>
</evidence>
<reference evidence="1 2" key="1">
    <citation type="journal article" date="2021" name="bioRxiv">
        <title>Chromosome-scale and haplotype-resolved genome assembly of a tetraploid potato cultivar.</title>
        <authorList>
            <person name="Sun H."/>
            <person name="Jiao W.-B."/>
            <person name="Krause K."/>
            <person name="Campoy J.A."/>
            <person name="Goel M."/>
            <person name="Folz-Donahue K."/>
            <person name="Kukat C."/>
            <person name="Huettel B."/>
            <person name="Schneeberger K."/>
        </authorList>
    </citation>
    <scope>NUCLEOTIDE SEQUENCE [LARGE SCALE GENOMIC DNA]</scope>
    <source>
        <strain evidence="1">SolTubOtavaFocal</strain>
        <tissue evidence="1">Leaves</tissue>
    </source>
</reference>
<evidence type="ECO:0000313" key="2">
    <source>
        <dbReference type="Proteomes" id="UP000826656"/>
    </source>
</evidence>
<comment type="caution">
    <text evidence="1">The sequence shown here is derived from an EMBL/GenBank/DDBJ whole genome shotgun (WGS) entry which is preliminary data.</text>
</comment>
<evidence type="ECO:0000313" key="1">
    <source>
        <dbReference type="EMBL" id="KAH0755785.1"/>
    </source>
</evidence>